<dbReference type="HOGENOM" id="CLU_018389_0_0_10"/>
<comment type="similarity">
    <text evidence="2">Belongs to the outer membrane factor (OMF) (TC 1.B.17) family.</text>
</comment>
<reference evidence="10" key="2">
    <citation type="submission" date="2010-04" db="EMBL/GenBank/DDBJ databases">
        <title>Genome sequence of Salinibacter ruber M8.</title>
        <authorList>
            <consortium name="Genoscope"/>
        </authorList>
    </citation>
    <scope>NUCLEOTIDE SEQUENCE [LARGE SCALE GENOMIC DNA]</scope>
    <source>
        <strain evidence="10">M8</strain>
    </source>
</reference>
<dbReference type="GO" id="GO:0009279">
    <property type="term" value="C:cell outer membrane"/>
    <property type="evidence" value="ECO:0007669"/>
    <property type="project" value="UniProtKB-SubCell"/>
</dbReference>
<keyword evidence="4" id="KW-1134">Transmembrane beta strand</keyword>
<accession>D5H4Q6</accession>
<protein>
    <submittedName>
        <fullName evidence="9">Outer membrane efflux protein</fullName>
    </submittedName>
</protein>
<evidence type="ECO:0000256" key="4">
    <source>
        <dbReference type="ARBA" id="ARBA00022452"/>
    </source>
</evidence>
<name>D5H4Q6_SALRM</name>
<evidence type="ECO:0000256" key="5">
    <source>
        <dbReference type="ARBA" id="ARBA00022692"/>
    </source>
</evidence>
<dbReference type="EMBL" id="FP565814">
    <property type="protein sequence ID" value="CBH23011.1"/>
    <property type="molecule type" value="Genomic_DNA"/>
</dbReference>
<feature type="region of interest" description="Disordered" evidence="8">
    <location>
        <begin position="1"/>
        <end position="22"/>
    </location>
</feature>
<gene>
    <name evidence="9" type="ordered locus">SRM_00090</name>
</gene>
<proteinExistence type="inferred from homology"/>
<dbReference type="SUPFAM" id="SSF56954">
    <property type="entry name" value="Outer membrane efflux proteins (OEP)"/>
    <property type="match status" value="1"/>
</dbReference>
<evidence type="ECO:0000313" key="9">
    <source>
        <dbReference type="EMBL" id="CBH23011.1"/>
    </source>
</evidence>
<dbReference type="GO" id="GO:0015288">
    <property type="term" value="F:porin activity"/>
    <property type="evidence" value="ECO:0007669"/>
    <property type="project" value="TreeGrafter"/>
</dbReference>
<feature type="compositionally biased region" description="Low complexity" evidence="8">
    <location>
        <begin position="721"/>
        <end position="735"/>
    </location>
</feature>
<comment type="subcellular location">
    <subcellularLocation>
        <location evidence="1">Cell outer membrane</location>
    </subcellularLocation>
</comment>
<keyword evidence="5" id="KW-0812">Transmembrane</keyword>
<dbReference type="PANTHER" id="PTHR30026">
    <property type="entry name" value="OUTER MEMBRANE PROTEIN TOLC"/>
    <property type="match status" value="1"/>
</dbReference>
<evidence type="ECO:0000256" key="3">
    <source>
        <dbReference type="ARBA" id="ARBA00022448"/>
    </source>
</evidence>
<keyword evidence="3" id="KW-0813">Transport</keyword>
<evidence type="ECO:0000256" key="2">
    <source>
        <dbReference type="ARBA" id="ARBA00007613"/>
    </source>
</evidence>
<dbReference type="GO" id="GO:0015562">
    <property type="term" value="F:efflux transmembrane transporter activity"/>
    <property type="evidence" value="ECO:0007669"/>
    <property type="project" value="InterPro"/>
</dbReference>
<dbReference type="KEGG" id="srm:SRM_00090"/>
<feature type="region of interest" description="Disordered" evidence="8">
    <location>
        <begin position="714"/>
        <end position="738"/>
    </location>
</feature>
<dbReference type="GO" id="GO:1990281">
    <property type="term" value="C:efflux pump complex"/>
    <property type="evidence" value="ECO:0007669"/>
    <property type="project" value="TreeGrafter"/>
</dbReference>
<dbReference type="InterPro" id="IPR051906">
    <property type="entry name" value="TolC-like"/>
</dbReference>
<organism evidence="9 10">
    <name type="scientific">Salinibacter ruber (strain M8)</name>
    <dbReference type="NCBI Taxonomy" id="761659"/>
    <lineage>
        <taxon>Bacteria</taxon>
        <taxon>Pseudomonadati</taxon>
        <taxon>Rhodothermota</taxon>
        <taxon>Rhodothermia</taxon>
        <taxon>Rhodothermales</taxon>
        <taxon>Salinibacteraceae</taxon>
        <taxon>Salinibacter</taxon>
    </lineage>
</organism>
<dbReference type="Gene3D" id="3.40.50.2300">
    <property type="match status" value="2"/>
</dbReference>
<reference evidence="9 10" key="1">
    <citation type="journal article" date="2010" name="ISME J.">
        <title>Fine-scale evolution: genomic, phenotypic and ecological differentiation in two coexisting Salinibacter ruber strains.</title>
        <authorList>
            <person name="Pena A."/>
            <person name="Teeling H."/>
            <person name="Huerta-Cepas J."/>
            <person name="Santos F."/>
            <person name="Yarza P."/>
            <person name="Brito-Echeverria J."/>
            <person name="Lucio M."/>
            <person name="Schmitt-Kopplin P."/>
            <person name="Meseguer I."/>
            <person name="Schenowitz C."/>
            <person name="Dossat C."/>
            <person name="Barbe V."/>
            <person name="Dopazo J."/>
            <person name="Rossello-Mora R."/>
            <person name="Schuler M."/>
            <person name="Glockner F.O."/>
            <person name="Amann R."/>
            <person name="Gabaldon T."/>
            <person name="Anton J."/>
        </authorList>
    </citation>
    <scope>NUCLEOTIDE SEQUENCE [LARGE SCALE GENOMIC DNA]</scope>
    <source>
        <strain evidence="9 10">M8</strain>
    </source>
</reference>
<dbReference type="PANTHER" id="PTHR30026:SF20">
    <property type="entry name" value="OUTER MEMBRANE PROTEIN TOLC"/>
    <property type="match status" value="1"/>
</dbReference>
<evidence type="ECO:0000313" key="10">
    <source>
        <dbReference type="Proteomes" id="UP000000933"/>
    </source>
</evidence>
<keyword evidence="6" id="KW-0472">Membrane</keyword>
<evidence type="ECO:0000256" key="8">
    <source>
        <dbReference type="SAM" id="MobiDB-lite"/>
    </source>
</evidence>
<dbReference type="Gene3D" id="1.20.1600.10">
    <property type="entry name" value="Outer membrane efflux proteins (OEP)"/>
    <property type="match status" value="1"/>
</dbReference>
<dbReference type="Pfam" id="PF02321">
    <property type="entry name" value="OEP"/>
    <property type="match status" value="2"/>
</dbReference>
<evidence type="ECO:0000256" key="6">
    <source>
        <dbReference type="ARBA" id="ARBA00023136"/>
    </source>
</evidence>
<dbReference type="Proteomes" id="UP000000933">
    <property type="component" value="Chromosome"/>
</dbReference>
<keyword evidence="7" id="KW-0998">Cell outer membrane</keyword>
<sequence>MTSLSRCSGPPTRRRRWTPEPAKRSAAARECATLKWRGIWCRIFLLRHGIPSRVPVSVIANVYCFHMDSSTFAARLCVNRWFADVARRSWAQGLAVALLGGLLGMMARPPQPAAAQSAPGEDATVGIVLGDSSQAHRRAANAIRRELRSLMRPERRVQFPEAYRRVLDTEGNADLKRLLSGETGPSVVIAVGLSASHRLATTSRPDVPVVAAHVLDPSLQGLPRAGDASGAANLTYVTEPDLVRENMALLRSLTPASAPALLVPARMLEAAPALADRMRRRLGRQDSSDANWRVVPVRSTAEATLEALPAGTDAAYLATPLPLSSVEQDRLISGLRARQIPAAVHRGRELVDRGALTTASAPSVAPVPRRTALHAADVLRGAAAGSLAVALPSPRTPYVNEATARRLGLSVPDALRLRVTLTGTPAPAPTDSITYAQAVRRGIGANYGLNARRSGLEAAREDVRVERGDLLPQVRVGARARQVDADQAAASFGAQPERTLSGSVSFSQTLFSPREWGDLAIAKRQQAADAAEVERSEQDLALQVSRAYVSVLQARALAQVRRSDLALSRENLSLARARQESGQVGRQQVLRFKTQVAQSRRTVLDAESRVEVARTRLAQVLARSPDELVGVAGLSPSDSILTLPESVFAAYGHTSAARQRLTDFLLEEGLSNAPELQALDEQIAAARRGVEAGQQSYWAPTVALEGQLSSRALEGGAGTESLSLPGGPPGGAALPQAPNTTWNVGLSLSLPLFTGLKRDGQIERGRARLSQLKAQRREVRSSLEERIRSRTEQATSGYLSLREAEAGRRTAQETIDLVQDSYTAGAADVLDLLDAQEAVLNARLAEVDARYSFLLRLLQTERAIARIGPLQTADERTAVRERLRAFMDGGR</sequence>
<evidence type="ECO:0000256" key="7">
    <source>
        <dbReference type="ARBA" id="ARBA00023237"/>
    </source>
</evidence>
<dbReference type="AlphaFoldDB" id="D5H4Q6"/>
<evidence type="ECO:0000256" key="1">
    <source>
        <dbReference type="ARBA" id="ARBA00004442"/>
    </source>
</evidence>
<dbReference type="InterPro" id="IPR003423">
    <property type="entry name" value="OMP_efflux"/>
</dbReference>